<dbReference type="AlphaFoldDB" id="A0AA37UUC4"/>
<evidence type="ECO:0000259" key="4">
    <source>
        <dbReference type="PROSITE" id="PS50043"/>
    </source>
</evidence>
<sequence>MDAAPATRALLLEHARTVAEQADRHAVTLESVLAILRAGRLDDRAARTAAIDVAATALVELRTATDGQRASMLEPVTGAFDRLRSDLRPLVRFGELEMQFVEPPSSGRALPGEVALAARAIVRIAVLALVDAGDARRVRIQWDCDGLNLLVNLRDDGAGGASANDDAMRPIAERVSALDGELRVDATPGWGTALAIRIPLDPPAPHELSAGDAELTARERDVLRLVGAGRRNQDIADELGISLNTAKYHVSNLLRKLGARSRAELVAIGHGG</sequence>
<dbReference type="CDD" id="cd06170">
    <property type="entry name" value="LuxR_C_like"/>
    <property type="match status" value="1"/>
</dbReference>
<dbReference type="Gene3D" id="1.10.10.10">
    <property type="entry name" value="Winged helix-like DNA-binding domain superfamily/Winged helix DNA-binding domain"/>
    <property type="match status" value="1"/>
</dbReference>
<evidence type="ECO:0000256" key="3">
    <source>
        <dbReference type="ARBA" id="ARBA00023163"/>
    </source>
</evidence>
<dbReference type="GO" id="GO:0003677">
    <property type="term" value="F:DNA binding"/>
    <property type="evidence" value="ECO:0007669"/>
    <property type="project" value="UniProtKB-KW"/>
</dbReference>
<dbReference type="EMBL" id="BSUL01000001">
    <property type="protein sequence ID" value="GMA28687.1"/>
    <property type="molecule type" value="Genomic_DNA"/>
</dbReference>
<dbReference type="InterPro" id="IPR036890">
    <property type="entry name" value="HATPase_C_sf"/>
</dbReference>
<dbReference type="SUPFAM" id="SSF46894">
    <property type="entry name" value="C-terminal effector domain of the bipartite response regulators"/>
    <property type="match status" value="1"/>
</dbReference>
<keyword evidence="3" id="KW-0804">Transcription</keyword>
<evidence type="ECO:0000256" key="2">
    <source>
        <dbReference type="ARBA" id="ARBA00023125"/>
    </source>
</evidence>
<keyword evidence="2" id="KW-0238">DNA-binding</keyword>
<accession>A0AA37UUC4</accession>
<dbReference type="Proteomes" id="UP001157160">
    <property type="component" value="Unassembled WGS sequence"/>
</dbReference>
<dbReference type="PANTHER" id="PTHR44688:SF16">
    <property type="entry name" value="DNA-BINDING TRANSCRIPTIONAL ACTIVATOR DEVR_DOSR"/>
    <property type="match status" value="1"/>
</dbReference>
<dbReference type="PANTHER" id="PTHR44688">
    <property type="entry name" value="DNA-BINDING TRANSCRIPTIONAL ACTIVATOR DEVR_DOSR"/>
    <property type="match status" value="1"/>
</dbReference>
<feature type="domain" description="HTH luxR-type" evidence="4">
    <location>
        <begin position="208"/>
        <end position="272"/>
    </location>
</feature>
<evidence type="ECO:0000313" key="5">
    <source>
        <dbReference type="EMBL" id="GMA28687.1"/>
    </source>
</evidence>
<name>A0AA37UUC4_9MICO</name>
<dbReference type="GO" id="GO:0006355">
    <property type="term" value="P:regulation of DNA-templated transcription"/>
    <property type="evidence" value="ECO:0007669"/>
    <property type="project" value="InterPro"/>
</dbReference>
<reference evidence="5 6" key="1">
    <citation type="journal article" date="2014" name="Int. J. Syst. Evol. Microbiol.">
        <title>Complete genome sequence of Corynebacterium casei LMG S-19264T (=DSM 44701T), isolated from a smear-ripened cheese.</title>
        <authorList>
            <consortium name="US DOE Joint Genome Institute (JGI-PGF)"/>
            <person name="Walter F."/>
            <person name="Albersmeier A."/>
            <person name="Kalinowski J."/>
            <person name="Ruckert C."/>
        </authorList>
    </citation>
    <scope>NUCLEOTIDE SEQUENCE [LARGE SCALE GENOMIC DNA]</scope>
    <source>
        <strain evidence="5 6">NBRC 112289</strain>
    </source>
</reference>
<dbReference type="RefSeq" id="WP_284232082.1">
    <property type="nucleotide sequence ID" value="NZ_BSUL01000001.1"/>
</dbReference>
<dbReference type="InterPro" id="IPR000792">
    <property type="entry name" value="Tscrpt_reg_LuxR_C"/>
</dbReference>
<dbReference type="InterPro" id="IPR036388">
    <property type="entry name" value="WH-like_DNA-bd_sf"/>
</dbReference>
<keyword evidence="6" id="KW-1185">Reference proteome</keyword>
<dbReference type="PRINTS" id="PR00038">
    <property type="entry name" value="HTHLUXR"/>
</dbReference>
<gene>
    <name evidence="5" type="ORF">GCM10025874_19400</name>
</gene>
<dbReference type="PROSITE" id="PS50043">
    <property type="entry name" value="HTH_LUXR_2"/>
    <property type="match status" value="1"/>
</dbReference>
<protein>
    <recommendedName>
        <fullName evidence="4">HTH luxR-type domain-containing protein</fullName>
    </recommendedName>
</protein>
<proteinExistence type="predicted"/>
<organism evidence="5 6">
    <name type="scientific">Arenivirga flava</name>
    <dbReference type="NCBI Taxonomy" id="1930060"/>
    <lineage>
        <taxon>Bacteria</taxon>
        <taxon>Bacillati</taxon>
        <taxon>Actinomycetota</taxon>
        <taxon>Actinomycetes</taxon>
        <taxon>Micrococcales</taxon>
        <taxon>Microbacteriaceae</taxon>
        <taxon>Arenivirga</taxon>
    </lineage>
</organism>
<keyword evidence="1" id="KW-0805">Transcription regulation</keyword>
<dbReference type="SUPFAM" id="SSF55874">
    <property type="entry name" value="ATPase domain of HSP90 chaperone/DNA topoisomerase II/histidine kinase"/>
    <property type="match status" value="1"/>
</dbReference>
<dbReference type="Pfam" id="PF00196">
    <property type="entry name" value="GerE"/>
    <property type="match status" value="1"/>
</dbReference>
<dbReference type="Gene3D" id="3.30.565.10">
    <property type="entry name" value="Histidine kinase-like ATPase, C-terminal domain"/>
    <property type="match status" value="1"/>
</dbReference>
<evidence type="ECO:0000256" key="1">
    <source>
        <dbReference type="ARBA" id="ARBA00023015"/>
    </source>
</evidence>
<evidence type="ECO:0000313" key="6">
    <source>
        <dbReference type="Proteomes" id="UP001157160"/>
    </source>
</evidence>
<dbReference type="SMART" id="SM00421">
    <property type="entry name" value="HTH_LUXR"/>
    <property type="match status" value="1"/>
</dbReference>
<comment type="caution">
    <text evidence="5">The sequence shown here is derived from an EMBL/GenBank/DDBJ whole genome shotgun (WGS) entry which is preliminary data.</text>
</comment>
<dbReference type="InterPro" id="IPR016032">
    <property type="entry name" value="Sig_transdc_resp-reg_C-effctor"/>
</dbReference>